<dbReference type="InterPro" id="IPR032267">
    <property type="entry name" value="DUF4832"/>
</dbReference>
<sequence>MRILSQAGLAILIFCNTALLAQDTVIVRPQESDEVLVNPGIGFNTFQRFNGDTLNPGDGWTEGFPIDYQPFRGSLENPDYPASSTAYFRIYWKFVEPEMGKYNWDMFDRALKTAAERGQTLLLRIAPYGSGPERDVPAWYRERVGPEKKGQDERWRVDPEDPRYDQYFGGLIRALGARYDGHPDLESVDISIVGYWGEGSGSHLLSEKTRKALLRSYLDSFKKTDLIFQPLNGDAPDPGVLVEGLPIATSFADGRADYSGPDIRYLGWRADCLGDIGFFRSRHRNWTHMADAYPEDIIKSGMRDAWKKAPVTLEICGTMLRWQADKFDIDYIIDQSLKWHISSFNAKSSPVPKEWWPQVNRWLKHMGYRLVLRKFTYPSIVRPHGKLAFTSWWENKGVAPCYKKFPFALRLKNPSRTEVLLTDADIRGWLPGDAVYDDAVFLPLDLPEGEYDLAAALLDPRTRQPKVKLAVTGVGSDGWYSLGKITVKETLGE</sequence>
<reference evidence="6 7" key="1">
    <citation type="journal article" date="2016" name="Nat. Commun.">
        <title>Thousands of microbial genomes shed light on interconnected biogeochemical processes in an aquifer system.</title>
        <authorList>
            <person name="Anantharaman K."/>
            <person name="Brown C.T."/>
            <person name="Hug L.A."/>
            <person name="Sharon I."/>
            <person name="Castelle C.J."/>
            <person name="Probst A.J."/>
            <person name="Thomas B.C."/>
            <person name="Singh A."/>
            <person name="Wilkins M.J."/>
            <person name="Karaoz U."/>
            <person name="Brodie E.L."/>
            <person name="Williams K.H."/>
            <person name="Hubbard S.S."/>
            <person name="Banfield J.F."/>
        </authorList>
    </citation>
    <scope>NUCLEOTIDE SEQUENCE [LARGE SCALE GENOMIC DNA]</scope>
</reference>
<feature type="signal peptide" evidence="3">
    <location>
        <begin position="1"/>
        <end position="21"/>
    </location>
</feature>
<dbReference type="GO" id="GO:0005975">
    <property type="term" value="P:carbohydrate metabolic process"/>
    <property type="evidence" value="ECO:0007669"/>
    <property type="project" value="InterPro"/>
</dbReference>
<accession>A0A1F5Z2I0</accession>
<proteinExistence type="predicted"/>
<evidence type="ECO:0000256" key="1">
    <source>
        <dbReference type="ARBA" id="ARBA00022801"/>
    </source>
</evidence>
<evidence type="ECO:0000259" key="5">
    <source>
        <dbReference type="Pfam" id="PF16116"/>
    </source>
</evidence>
<comment type="caution">
    <text evidence="6">The sequence shown here is derived from an EMBL/GenBank/DDBJ whole genome shotgun (WGS) entry which is preliminary data.</text>
</comment>
<dbReference type="GO" id="GO:0004565">
    <property type="term" value="F:beta-galactosidase activity"/>
    <property type="evidence" value="ECO:0007669"/>
    <property type="project" value="InterPro"/>
</dbReference>
<dbReference type="GO" id="GO:0009341">
    <property type="term" value="C:beta-galactosidase complex"/>
    <property type="evidence" value="ECO:0007669"/>
    <property type="project" value="InterPro"/>
</dbReference>
<keyword evidence="2" id="KW-0326">Glycosidase</keyword>
<feature type="domain" description="Glycoside hydrolase family 42 N-terminal" evidence="4">
    <location>
        <begin position="92"/>
        <end position="190"/>
    </location>
</feature>
<dbReference type="SUPFAM" id="SSF51445">
    <property type="entry name" value="(Trans)glycosidases"/>
    <property type="match status" value="1"/>
</dbReference>
<dbReference type="InterPro" id="IPR013529">
    <property type="entry name" value="Glyco_hydro_42_N"/>
</dbReference>
<evidence type="ECO:0008006" key="8">
    <source>
        <dbReference type="Google" id="ProtNLM"/>
    </source>
</evidence>
<protein>
    <recommendedName>
        <fullName evidence="8">DUF4832 domain-containing protein</fullName>
    </recommendedName>
</protein>
<evidence type="ECO:0000256" key="2">
    <source>
        <dbReference type="ARBA" id="ARBA00023295"/>
    </source>
</evidence>
<evidence type="ECO:0000259" key="4">
    <source>
        <dbReference type="Pfam" id="PF02449"/>
    </source>
</evidence>
<evidence type="ECO:0000313" key="6">
    <source>
        <dbReference type="EMBL" id="OGG06387.1"/>
    </source>
</evidence>
<name>A0A1F5Z2I0_9BACT</name>
<feature type="chain" id="PRO_5009522805" description="DUF4832 domain-containing protein" evidence="3">
    <location>
        <begin position="22"/>
        <end position="493"/>
    </location>
</feature>
<dbReference type="EMBL" id="MFIX01000026">
    <property type="protein sequence ID" value="OGG06387.1"/>
    <property type="molecule type" value="Genomic_DNA"/>
</dbReference>
<keyword evidence="1" id="KW-0378">Hydrolase</keyword>
<gene>
    <name evidence="6" type="ORF">A3F83_12485</name>
</gene>
<dbReference type="Pfam" id="PF16116">
    <property type="entry name" value="DUF4832"/>
    <property type="match status" value="1"/>
</dbReference>
<dbReference type="Gene3D" id="3.20.20.80">
    <property type="entry name" value="Glycosidases"/>
    <property type="match status" value="1"/>
</dbReference>
<evidence type="ECO:0000256" key="3">
    <source>
        <dbReference type="SAM" id="SignalP"/>
    </source>
</evidence>
<feature type="domain" description="DUF4832" evidence="5">
    <location>
        <begin position="334"/>
        <end position="464"/>
    </location>
</feature>
<dbReference type="Pfam" id="PF02449">
    <property type="entry name" value="Glyco_hydro_42"/>
    <property type="match status" value="1"/>
</dbReference>
<dbReference type="Proteomes" id="UP000179129">
    <property type="component" value="Unassembled WGS sequence"/>
</dbReference>
<dbReference type="InterPro" id="IPR017853">
    <property type="entry name" value="GH"/>
</dbReference>
<dbReference type="AlphaFoldDB" id="A0A1F5Z2I0"/>
<keyword evidence="3" id="KW-0732">Signal</keyword>
<dbReference type="STRING" id="1817867.A3F83_12485"/>
<evidence type="ECO:0000313" key="7">
    <source>
        <dbReference type="Proteomes" id="UP000179129"/>
    </source>
</evidence>
<organism evidence="6 7">
    <name type="scientific">Candidatus Glassbacteria bacterium RIFCSPLOWO2_12_FULL_58_11</name>
    <dbReference type="NCBI Taxonomy" id="1817867"/>
    <lineage>
        <taxon>Bacteria</taxon>
        <taxon>Candidatus Glassiibacteriota</taxon>
    </lineage>
</organism>